<organism evidence="1 2">
    <name type="scientific">Chitinophaga caseinilytica</name>
    <dbReference type="NCBI Taxonomy" id="2267521"/>
    <lineage>
        <taxon>Bacteria</taxon>
        <taxon>Pseudomonadati</taxon>
        <taxon>Bacteroidota</taxon>
        <taxon>Chitinophagia</taxon>
        <taxon>Chitinophagales</taxon>
        <taxon>Chitinophagaceae</taxon>
        <taxon>Chitinophaga</taxon>
    </lineage>
</organism>
<dbReference type="EMBL" id="CP150096">
    <property type="protein sequence ID" value="WZN45784.1"/>
    <property type="molecule type" value="Genomic_DNA"/>
</dbReference>
<name>A0ABZ2Z5J9_9BACT</name>
<dbReference type="Proteomes" id="UP001449657">
    <property type="component" value="Chromosome"/>
</dbReference>
<proteinExistence type="predicted"/>
<dbReference type="RefSeq" id="WP_341840532.1">
    <property type="nucleotide sequence ID" value="NZ_CP149792.1"/>
</dbReference>
<sequence length="98" mass="11115">MEWVPIKPTYRPPGHLPSSAEQTVFSWLSRAGFQLEMLRRSVEPPVTEYFYFHPSKYIQIHMVEDPETGLARFFIFYPGGRTLAASGIPELKATIAAG</sequence>
<keyword evidence="2" id="KW-1185">Reference proteome</keyword>
<gene>
    <name evidence="1" type="ORF">WJU22_23070</name>
</gene>
<evidence type="ECO:0000313" key="1">
    <source>
        <dbReference type="EMBL" id="WZN45784.1"/>
    </source>
</evidence>
<evidence type="ECO:0000313" key="2">
    <source>
        <dbReference type="Proteomes" id="UP001449657"/>
    </source>
</evidence>
<protein>
    <submittedName>
        <fullName evidence="1">Uncharacterized protein</fullName>
    </submittedName>
</protein>
<reference evidence="1 2" key="1">
    <citation type="submission" date="2024-03" db="EMBL/GenBank/DDBJ databases">
        <title>Chitinophaga caseinilytica sp. nov., a casein hydrolysing bacterium isolated from forest soil.</title>
        <authorList>
            <person name="Lee D.S."/>
            <person name="Han D.M."/>
            <person name="Baek J.H."/>
            <person name="Choi D.G."/>
            <person name="Jeon J.H."/>
            <person name="Jeon C.O."/>
        </authorList>
    </citation>
    <scope>NUCLEOTIDE SEQUENCE [LARGE SCALE GENOMIC DNA]</scope>
    <source>
        <strain evidence="1 2">KACC 19118</strain>
    </source>
</reference>
<accession>A0ABZ2Z5J9</accession>